<dbReference type="EMBL" id="NMUH01009349">
    <property type="protein sequence ID" value="MQM19949.1"/>
    <property type="molecule type" value="Genomic_DNA"/>
</dbReference>
<gene>
    <name evidence="2" type="ORF">Taro_052962</name>
</gene>
<accession>A0A843XK00</accession>
<dbReference type="PANTHER" id="PTHR34291">
    <property type="entry name" value="HYDROXYPROLINE-RICH GLYCOPROTEIN FAMILY PROTEIN"/>
    <property type="match status" value="1"/>
</dbReference>
<dbReference type="AlphaFoldDB" id="A0A843XK00"/>
<keyword evidence="1" id="KW-0812">Transmembrane</keyword>
<dbReference type="OrthoDB" id="1936969at2759"/>
<protein>
    <submittedName>
        <fullName evidence="2">Uncharacterized protein</fullName>
    </submittedName>
</protein>
<organism evidence="2 3">
    <name type="scientific">Colocasia esculenta</name>
    <name type="common">Wild taro</name>
    <name type="synonym">Arum esculentum</name>
    <dbReference type="NCBI Taxonomy" id="4460"/>
    <lineage>
        <taxon>Eukaryota</taxon>
        <taxon>Viridiplantae</taxon>
        <taxon>Streptophyta</taxon>
        <taxon>Embryophyta</taxon>
        <taxon>Tracheophyta</taxon>
        <taxon>Spermatophyta</taxon>
        <taxon>Magnoliopsida</taxon>
        <taxon>Liliopsida</taxon>
        <taxon>Araceae</taxon>
        <taxon>Aroideae</taxon>
        <taxon>Colocasieae</taxon>
        <taxon>Colocasia</taxon>
    </lineage>
</organism>
<keyword evidence="1" id="KW-0472">Membrane</keyword>
<dbReference type="InterPro" id="IPR037699">
    <property type="entry name" value="At5g65660-like"/>
</dbReference>
<evidence type="ECO:0000313" key="3">
    <source>
        <dbReference type="Proteomes" id="UP000652761"/>
    </source>
</evidence>
<comment type="caution">
    <text evidence="2">The sequence shown here is derived from an EMBL/GenBank/DDBJ whole genome shotgun (WGS) entry which is preliminary data.</text>
</comment>
<evidence type="ECO:0000313" key="2">
    <source>
        <dbReference type="EMBL" id="MQM19949.1"/>
    </source>
</evidence>
<dbReference type="Proteomes" id="UP000652761">
    <property type="component" value="Unassembled WGS sequence"/>
</dbReference>
<reference evidence="2" key="1">
    <citation type="submission" date="2017-07" db="EMBL/GenBank/DDBJ databases">
        <title>Taro Niue Genome Assembly and Annotation.</title>
        <authorList>
            <person name="Atibalentja N."/>
            <person name="Keating K."/>
            <person name="Fields C.J."/>
        </authorList>
    </citation>
    <scope>NUCLEOTIDE SEQUENCE</scope>
    <source>
        <strain evidence="2">Niue_2</strain>
        <tissue evidence="2">Leaf</tissue>
    </source>
</reference>
<keyword evidence="3" id="KW-1185">Reference proteome</keyword>
<feature type="transmembrane region" description="Helical" evidence="1">
    <location>
        <begin position="20"/>
        <end position="44"/>
    </location>
</feature>
<sequence length="81" mass="8725">MSLSYEAAPASLSSHPTLGFPLGTTLLLLVIFCLSGVLSCYYHWDNIHDRSATSSTGAWRGQAGMVSTLQLAYRLHLPSPS</sequence>
<dbReference type="PANTHER" id="PTHR34291:SF1">
    <property type="entry name" value="HYDROXYPROLINE-RICH GLYCOPROTEIN FAMILY PROTEIN"/>
    <property type="match status" value="1"/>
</dbReference>
<proteinExistence type="predicted"/>
<keyword evidence="1" id="KW-1133">Transmembrane helix</keyword>
<name>A0A843XK00_COLES</name>
<evidence type="ECO:0000256" key="1">
    <source>
        <dbReference type="SAM" id="Phobius"/>
    </source>
</evidence>